<protein>
    <submittedName>
        <fullName evidence="1">Uncharacterized protein</fullName>
    </submittedName>
</protein>
<sequence length="21" mass="2531">MYSVSSQSCYFVLPVQFVFWL</sequence>
<reference evidence="1" key="2">
    <citation type="journal article" date="2015" name="Fish Shellfish Immunol.">
        <title>Early steps in the European eel (Anguilla anguilla)-Vibrio vulnificus interaction in the gills: Role of the RtxA13 toxin.</title>
        <authorList>
            <person name="Callol A."/>
            <person name="Pajuelo D."/>
            <person name="Ebbesson L."/>
            <person name="Teles M."/>
            <person name="MacKenzie S."/>
            <person name="Amaro C."/>
        </authorList>
    </citation>
    <scope>NUCLEOTIDE SEQUENCE</scope>
</reference>
<name>A0A0E9VHF2_ANGAN</name>
<dbReference type="AlphaFoldDB" id="A0A0E9VHF2"/>
<evidence type="ECO:0000313" key="1">
    <source>
        <dbReference type="EMBL" id="JAH77431.1"/>
    </source>
</evidence>
<proteinExistence type="predicted"/>
<dbReference type="EMBL" id="GBXM01031146">
    <property type="protein sequence ID" value="JAH77431.1"/>
    <property type="molecule type" value="Transcribed_RNA"/>
</dbReference>
<accession>A0A0E9VHF2</accession>
<organism evidence="1">
    <name type="scientific">Anguilla anguilla</name>
    <name type="common">European freshwater eel</name>
    <name type="synonym">Muraena anguilla</name>
    <dbReference type="NCBI Taxonomy" id="7936"/>
    <lineage>
        <taxon>Eukaryota</taxon>
        <taxon>Metazoa</taxon>
        <taxon>Chordata</taxon>
        <taxon>Craniata</taxon>
        <taxon>Vertebrata</taxon>
        <taxon>Euteleostomi</taxon>
        <taxon>Actinopterygii</taxon>
        <taxon>Neopterygii</taxon>
        <taxon>Teleostei</taxon>
        <taxon>Anguilliformes</taxon>
        <taxon>Anguillidae</taxon>
        <taxon>Anguilla</taxon>
    </lineage>
</organism>
<reference evidence="1" key="1">
    <citation type="submission" date="2014-11" db="EMBL/GenBank/DDBJ databases">
        <authorList>
            <person name="Amaro Gonzalez C."/>
        </authorList>
    </citation>
    <scope>NUCLEOTIDE SEQUENCE</scope>
</reference>